<dbReference type="SUPFAM" id="SSF47954">
    <property type="entry name" value="Cyclin-like"/>
    <property type="match status" value="2"/>
</dbReference>
<dbReference type="STRING" id="329046.A0A1Y2BN19"/>
<feature type="domain" description="Cyclin C-terminal" evidence="6">
    <location>
        <begin position="136"/>
        <end position="250"/>
    </location>
</feature>
<feature type="domain" description="Cyclin-like" evidence="5">
    <location>
        <begin position="43"/>
        <end position="127"/>
    </location>
</feature>
<dbReference type="Proteomes" id="UP000193642">
    <property type="component" value="Unassembled WGS sequence"/>
</dbReference>
<keyword evidence="1" id="KW-0132">Cell division</keyword>
<evidence type="ECO:0000259" key="5">
    <source>
        <dbReference type="SMART" id="SM00385"/>
    </source>
</evidence>
<proteinExistence type="inferred from homology"/>
<dbReference type="PROSITE" id="PS00292">
    <property type="entry name" value="CYCLINS"/>
    <property type="match status" value="1"/>
</dbReference>
<dbReference type="PIRSF" id="PIRSF001771">
    <property type="entry name" value="Cyclin_A_B_D_E"/>
    <property type="match status" value="1"/>
</dbReference>
<dbReference type="Pfam" id="PF02984">
    <property type="entry name" value="Cyclin_C"/>
    <property type="match status" value="1"/>
</dbReference>
<dbReference type="AlphaFoldDB" id="A0A1Y2BN19"/>
<dbReference type="InterPro" id="IPR036915">
    <property type="entry name" value="Cyclin-like_sf"/>
</dbReference>
<evidence type="ECO:0000256" key="4">
    <source>
        <dbReference type="RuleBase" id="RU000383"/>
    </source>
</evidence>
<comment type="caution">
    <text evidence="7">The sequence shown here is derived from an EMBL/GenBank/DDBJ whole genome shotgun (WGS) entry which is preliminary data.</text>
</comment>
<evidence type="ECO:0000256" key="1">
    <source>
        <dbReference type="ARBA" id="ARBA00022618"/>
    </source>
</evidence>
<name>A0A1Y2BN19_9FUNG</name>
<gene>
    <name evidence="7" type="ORF">BCR33DRAFT_664329</name>
</gene>
<dbReference type="SMART" id="SM01332">
    <property type="entry name" value="Cyclin_C"/>
    <property type="match status" value="1"/>
</dbReference>
<dbReference type="GO" id="GO:0051301">
    <property type="term" value="P:cell division"/>
    <property type="evidence" value="ECO:0007669"/>
    <property type="project" value="UniProtKB-KW"/>
</dbReference>
<dbReference type="CDD" id="cd20512">
    <property type="entry name" value="CYCLIN_CLBs_yeast_rpt2"/>
    <property type="match status" value="1"/>
</dbReference>
<keyword evidence="2 4" id="KW-0195">Cyclin</keyword>
<dbReference type="InterPro" id="IPR006671">
    <property type="entry name" value="Cyclin_N"/>
</dbReference>
<dbReference type="OrthoDB" id="5590282at2759"/>
<dbReference type="FunFam" id="1.10.472.10:FF:000001">
    <property type="entry name" value="G2/mitotic-specific cyclin"/>
    <property type="match status" value="1"/>
</dbReference>
<dbReference type="InterPro" id="IPR039361">
    <property type="entry name" value="Cyclin"/>
</dbReference>
<dbReference type="InterPro" id="IPR004367">
    <property type="entry name" value="Cyclin_C-dom"/>
</dbReference>
<keyword evidence="3" id="KW-0131">Cell cycle</keyword>
<dbReference type="EMBL" id="MCGO01000057">
    <property type="protein sequence ID" value="ORY36158.1"/>
    <property type="molecule type" value="Genomic_DNA"/>
</dbReference>
<evidence type="ECO:0000313" key="8">
    <source>
        <dbReference type="Proteomes" id="UP000193642"/>
    </source>
</evidence>
<dbReference type="Gene3D" id="1.10.472.10">
    <property type="entry name" value="Cyclin-like"/>
    <property type="match status" value="2"/>
</dbReference>
<dbReference type="GO" id="GO:0044772">
    <property type="term" value="P:mitotic cell cycle phase transition"/>
    <property type="evidence" value="ECO:0007669"/>
    <property type="project" value="InterPro"/>
</dbReference>
<feature type="domain" description="Cyclin-like" evidence="5">
    <location>
        <begin position="140"/>
        <end position="221"/>
    </location>
</feature>
<dbReference type="InterPro" id="IPR013763">
    <property type="entry name" value="Cyclin-like_dom"/>
</dbReference>
<protein>
    <submittedName>
        <fullName evidence="7">Uncharacterized protein</fullName>
    </submittedName>
</protein>
<evidence type="ECO:0000256" key="3">
    <source>
        <dbReference type="ARBA" id="ARBA00023306"/>
    </source>
</evidence>
<evidence type="ECO:0000259" key="6">
    <source>
        <dbReference type="SMART" id="SM01332"/>
    </source>
</evidence>
<comment type="similarity">
    <text evidence="4">Belongs to the cyclin family.</text>
</comment>
<reference evidence="7 8" key="1">
    <citation type="submission" date="2016-07" db="EMBL/GenBank/DDBJ databases">
        <title>Pervasive Adenine N6-methylation of Active Genes in Fungi.</title>
        <authorList>
            <consortium name="DOE Joint Genome Institute"/>
            <person name="Mondo S.J."/>
            <person name="Dannebaum R.O."/>
            <person name="Kuo R.C."/>
            <person name="Labutti K."/>
            <person name="Haridas S."/>
            <person name="Kuo A."/>
            <person name="Salamov A."/>
            <person name="Ahrendt S.R."/>
            <person name="Lipzen A."/>
            <person name="Sullivan W."/>
            <person name="Andreopoulos W.B."/>
            <person name="Clum A."/>
            <person name="Lindquist E."/>
            <person name="Daum C."/>
            <person name="Ramamoorthy G.K."/>
            <person name="Gryganskyi A."/>
            <person name="Culley D."/>
            <person name="Magnuson J.K."/>
            <person name="James T.Y."/>
            <person name="O'Malley M.A."/>
            <person name="Stajich J.E."/>
            <person name="Spatafora J.W."/>
            <person name="Visel A."/>
            <person name="Grigoriev I.V."/>
        </authorList>
    </citation>
    <scope>NUCLEOTIDE SEQUENCE [LARGE SCALE GENOMIC DNA]</scope>
    <source>
        <strain evidence="7 8">JEL800</strain>
    </source>
</reference>
<dbReference type="InterPro" id="IPR046965">
    <property type="entry name" value="Cyclin_A/B-like"/>
</dbReference>
<dbReference type="Pfam" id="PF00134">
    <property type="entry name" value="Cyclin_N"/>
    <property type="match status" value="1"/>
</dbReference>
<accession>A0A1Y2BN19</accession>
<evidence type="ECO:0000256" key="2">
    <source>
        <dbReference type="ARBA" id="ARBA00023127"/>
    </source>
</evidence>
<dbReference type="PANTHER" id="PTHR10177">
    <property type="entry name" value="CYCLINS"/>
    <property type="match status" value="1"/>
</dbReference>
<dbReference type="SMART" id="SM00385">
    <property type="entry name" value="CYCLIN"/>
    <property type="match status" value="2"/>
</dbReference>
<keyword evidence="8" id="KW-1185">Reference proteome</keyword>
<dbReference type="GO" id="GO:0016538">
    <property type="term" value="F:cyclin-dependent protein serine/threonine kinase regulator activity"/>
    <property type="evidence" value="ECO:0007669"/>
    <property type="project" value="InterPro"/>
</dbReference>
<evidence type="ECO:0000313" key="7">
    <source>
        <dbReference type="EMBL" id="ORY36158.1"/>
    </source>
</evidence>
<dbReference type="CDD" id="cd20568">
    <property type="entry name" value="CYCLIN_CLBs_yeast_rpt1"/>
    <property type="match status" value="1"/>
</dbReference>
<sequence length="258" mass="30442">MLSEYVVEIFEYMKQLEVAAMPNPQYMDSQKELKWHMRDILIDWLIDIHNKFRLLPETLYLAVNIIDRFLSLRVVSLVKLQLVGITSMFIAAKYEEVIAPSIKNFIYMADGGYTEEEIQKAERYVLSVLDYNLQYPSSMSFLRRCSKAENYNIQTRTLAKYLMEISLVDHHFLDVLPSQVAAAGLYLARRMLDQGPWDANLTHYSGYTEEVIEPVSEMMIEYLKRPVKHEAFYKKYSSKKFMKASCFVKEWMGRHYDM</sequence>
<organism evidence="7 8">
    <name type="scientific">Rhizoclosmatium globosum</name>
    <dbReference type="NCBI Taxonomy" id="329046"/>
    <lineage>
        <taxon>Eukaryota</taxon>
        <taxon>Fungi</taxon>
        <taxon>Fungi incertae sedis</taxon>
        <taxon>Chytridiomycota</taxon>
        <taxon>Chytridiomycota incertae sedis</taxon>
        <taxon>Chytridiomycetes</taxon>
        <taxon>Chytridiales</taxon>
        <taxon>Chytriomycetaceae</taxon>
        <taxon>Rhizoclosmatium</taxon>
    </lineage>
</organism>
<dbReference type="InterPro" id="IPR048258">
    <property type="entry name" value="Cyclins_cyclin-box"/>
</dbReference>